<name>A0A9Q9T3T9_9MICO</name>
<accession>A0A9Q9T3T9</accession>
<sequence>MPNEFGGFRQLGFRDPLEALVRAGRVASLATFSVLDAIRNGGDAERHREELVRRVSEFRPDILLMQHLGHTGLRRQHFAALRAACPGDFIYHEADPYSRYLHPIPPEAKAAGRAADVVFTVGSSGFSENFRRAGSADVRWIPSAYEPTRSANFDRPIRKDRPYDVVIVANRNRPRLRGLPDWRERIRFVGLMQQHFGDRLAVFGRGWDGTTAKGPVPFEAQDEAITSGWVSANWDHFAGEASYFSNRLPISLAAGSIHATTEHPGYDDVFPASSSRFLLRGRTPEALIDSIEQVLAETTTNDRLDAIAAGRSFADEYLRQDDLMVQMLNWRTRWIDPADARAVWRRTTGGRP</sequence>
<dbReference type="KEGG" id="cpoi:OE229_05605"/>
<protein>
    <submittedName>
        <fullName evidence="1">Uncharacterized protein</fullName>
    </submittedName>
</protein>
<dbReference type="AlphaFoldDB" id="A0A9Q9T3T9"/>
<evidence type="ECO:0000313" key="1">
    <source>
        <dbReference type="EMBL" id="UYC81939.1"/>
    </source>
</evidence>
<reference evidence="1" key="1">
    <citation type="submission" date="2022-09" db="EMBL/GenBank/DDBJ databases">
        <title>Taxonomy of Curtobacterium flaccumfaciens.</title>
        <authorList>
            <person name="Osdaghi E."/>
            <person name="Taghavi S.M."/>
            <person name="Hamidizade M."/>
            <person name="Abachi H."/>
            <person name="Fazliarab A."/>
            <person name="Baeyen S."/>
            <person name="Portier P."/>
            <person name="Van Vaerenbergh J."/>
            <person name="Jacques M.-A."/>
        </authorList>
    </citation>
    <scope>NUCLEOTIDE SEQUENCE</scope>
    <source>
        <strain evidence="1">AGQB46</strain>
    </source>
</reference>
<dbReference type="EMBL" id="CP106879">
    <property type="protein sequence ID" value="UYC81939.1"/>
    <property type="molecule type" value="Genomic_DNA"/>
</dbReference>
<evidence type="ECO:0000313" key="2">
    <source>
        <dbReference type="Proteomes" id="UP001062223"/>
    </source>
</evidence>
<gene>
    <name evidence="1" type="ORF">OE229_05605</name>
</gene>
<dbReference type="Proteomes" id="UP001062223">
    <property type="component" value="Chromosome"/>
</dbReference>
<proteinExistence type="predicted"/>
<dbReference type="RefSeq" id="WP_262136870.1">
    <property type="nucleotide sequence ID" value="NZ_CP106879.1"/>
</dbReference>
<organism evidence="1 2">
    <name type="scientific">Curtobacterium poinsettiae</name>
    <dbReference type="NCBI Taxonomy" id="159612"/>
    <lineage>
        <taxon>Bacteria</taxon>
        <taxon>Bacillati</taxon>
        <taxon>Actinomycetota</taxon>
        <taxon>Actinomycetes</taxon>
        <taxon>Micrococcales</taxon>
        <taxon>Microbacteriaceae</taxon>
        <taxon>Curtobacterium</taxon>
    </lineage>
</organism>